<dbReference type="RefSeq" id="WP_310951171.1">
    <property type="nucleotide sequence ID" value="NZ_JAVLUS010000012.1"/>
</dbReference>
<dbReference type="Gene3D" id="1.20.120.450">
    <property type="entry name" value="dinb family like domain"/>
    <property type="match status" value="1"/>
</dbReference>
<organism evidence="2 3">
    <name type="scientific">Gordonia westfalica</name>
    <dbReference type="NCBI Taxonomy" id="158898"/>
    <lineage>
        <taxon>Bacteria</taxon>
        <taxon>Bacillati</taxon>
        <taxon>Actinomycetota</taxon>
        <taxon>Actinomycetes</taxon>
        <taxon>Mycobacteriales</taxon>
        <taxon>Gordoniaceae</taxon>
        <taxon>Gordonia</taxon>
    </lineage>
</organism>
<evidence type="ECO:0000259" key="1">
    <source>
        <dbReference type="Pfam" id="PF11716"/>
    </source>
</evidence>
<proteinExistence type="predicted"/>
<name>A0ABU2GUN0_9ACTN</name>
<keyword evidence="2" id="KW-0413">Isomerase</keyword>
<reference evidence="2 3" key="1">
    <citation type="submission" date="2023-08" db="EMBL/GenBank/DDBJ databases">
        <title>Bioegradation of LLDPE and BLDPE plastic by marine bacteria from coast plastic debris.</title>
        <authorList>
            <person name="Rong Z."/>
        </authorList>
    </citation>
    <scope>NUCLEOTIDE SEQUENCE [LARGE SCALE GENOMIC DNA]</scope>
    <source>
        <strain evidence="2 3">Z-2</strain>
    </source>
</reference>
<evidence type="ECO:0000313" key="3">
    <source>
        <dbReference type="Proteomes" id="UP001265083"/>
    </source>
</evidence>
<evidence type="ECO:0000313" key="2">
    <source>
        <dbReference type="EMBL" id="MDS1115162.1"/>
    </source>
</evidence>
<keyword evidence="3" id="KW-1185">Reference proteome</keyword>
<dbReference type="Proteomes" id="UP001265083">
    <property type="component" value="Unassembled WGS sequence"/>
</dbReference>
<dbReference type="EMBL" id="JAVLUS010000012">
    <property type="protein sequence ID" value="MDS1115162.1"/>
    <property type="molecule type" value="Genomic_DNA"/>
</dbReference>
<dbReference type="NCBIfam" id="TIGR03083">
    <property type="entry name" value="maleylpyruvate isomerase family mycothiol-dependent enzyme"/>
    <property type="match status" value="1"/>
</dbReference>
<dbReference type="InterPro" id="IPR017517">
    <property type="entry name" value="Maleyloyr_isom"/>
</dbReference>
<dbReference type="Pfam" id="PF11716">
    <property type="entry name" value="MDMPI_N"/>
    <property type="match status" value="1"/>
</dbReference>
<accession>A0ABU2GUN0</accession>
<dbReference type="GO" id="GO:0016853">
    <property type="term" value="F:isomerase activity"/>
    <property type="evidence" value="ECO:0007669"/>
    <property type="project" value="UniProtKB-KW"/>
</dbReference>
<dbReference type="SUPFAM" id="SSF109854">
    <property type="entry name" value="DinB/YfiT-like putative metalloenzymes"/>
    <property type="match status" value="1"/>
</dbReference>
<gene>
    <name evidence="2" type="ORF">RD149_15470</name>
</gene>
<comment type="caution">
    <text evidence="2">The sequence shown here is derived from an EMBL/GenBank/DDBJ whole genome shotgun (WGS) entry which is preliminary data.</text>
</comment>
<dbReference type="InterPro" id="IPR034660">
    <property type="entry name" value="DinB/YfiT-like"/>
</dbReference>
<protein>
    <submittedName>
        <fullName evidence="2">Maleylpyruvate isomerase family mycothiol-dependent enzyme</fullName>
    </submittedName>
</protein>
<feature type="domain" description="Mycothiol-dependent maleylpyruvate isomerase metal-binding" evidence="1">
    <location>
        <begin position="20"/>
        <end position="129"/>
    </location>
</feature>
<sequence length="189" mass="20674">MTTNTDNAPLLTRYNSYADGFGDVLATLTAEAWSNPSPCDGWTARDVVAHVVDTQRDFFTRHDVDLGPAPSFDDPVAAWRAHRDAVSARLADPTIADRAFDGHFGPTTIGETLVRFYGFDMIAHRWDIAAAAGLDHRFTDDQLTEMETAADGFGDALYSEGVCERVDVPAGADRQTTLLARLGRRAVLR</sequence>
<dbReference type="InterPro" id="IPR024344">
    <property type="entry name" value="MDMPI_metal-binding"/>
</dbReference>